<feature type="domain" description="Glycosyltransferase RgtA/B/C/D-like" evidence="9">
    <location>
        <begin position="73"/>
        <end position="228"/>
    </location>
</feature>
<feature type="transmembrane region" description="Helical" evidence="8">
    <location>
        <begin position="12"/>
        <end position="29"/>
    </location>
</feature>
<keyword evidence="2" id="KW-1003">Cell membrane</keyword>
<organism evidence="10 11">
    <name type="scientific">Candidatus Roizmanbacteria bacterium CG22_combo_CG10-13_8_21_14_all_38_20</name>
    <dbReference type="NCBI Taxonomy" id="1974862"/>
    <lineage>
        <taxon>Bacteria</taxon>
        <taxon>Candidatus Roizmaniibacteriota</taxon>
    </lineage>
</organism>
<evidence type="ECO:0000259" key="9">
    <source>
        <dbReference type="Pfam" id="PF13231"/>
    </source>
</evidence>
<accession>A0A2H0BVK7</accession>
<dbReference type="InterPro" id="IPR038731">
    <property type="entry name" value="RgtA/B/C-like"/>
</dbReference>
<dbReference type="PANTHER" id="PTHR33908:SF11">
    <property type="entry name" value="MEMBRANE PROTEIN"/>
    <property type="match status" value="1"/>
</dbReference>
<comment type="caution">
    <text evidence="10">The sequence shown here is derived from an EMBL/GenBank/DDBJ whole genome shotgun (WGS) entry which is preliminary data.</text>
</comment>
<keyword evidence="3" id="KW-0328">Glycosyltransferase</keyword>
<feature type="transmembrane region" description="Helical" evidence="8">
    <location>
        <begin position="355"/>
        <end position="376"/>
    </location>
</feature>
<feature type="transmembrane region" description="Helical" evidence="8">
    <location>
        <begin position="92"/>
        <end position="112"/>
    </location>
</feature>
<dbReference type="GO" id="GO:0009103">
    <property type="term" value="P:lipopolysaccharide biosynthetic process"/>
    <property type="evidence" value="ECO:0007669"/>
    <property type="project" value="UniProtKB-ARBA"/>
</dbReference>
<keyword evidence="7 8" id="KW-0472">Membrane</keyword>
<feature type="transmembrane region" description="Helical" evidence="8">
    <location>
        <begin position="170"/>
        <end position="192"/>
    </location>
</feature>
<dbReference type="Pfam" id="PF13231">
    <property type="entry name" value="PMT_2"/>
    <property type="match status" value="1"/>
</dbReference>
<feature type="transmembrane region" description="Helical" evidence="8">
    <location>
        <begin position="328"/>
        <end position="349"/>
    </location>
</feature>
<evidence type="ECO:0000313" key="10">
    <source>
        <dbReference type="EMBL" id="PIP61722.1"/>
    </source>
</evidence>
<dbReference type="GO" id="GO:0005886">
    <property type="term" value="C:plasma membrane"/>
    <property type="evidence" value="ECO:0007669"/>
    <property type="project" value="UniProtKB-SubCell"/>
</dbReference>
<keyword evidence="5 8" id="KW-0812">Transmembrane</keyword>
<dbReference type="PANTHER" id="PTHR33908">
    <property type="entry name" value="MANNOSYLTRANSFERASE YKCB-RELATED"/>
    <property type="match status" value="1"/>
</dbReference>
<feature type="transmembrane region" description="Helical" evidence="8">
    <location>
        <begin position="121"/>
        <end position="138"/>
    </location>
</feature>
<dbReference type="AlphaFoldDB" id="A0A2H0BVK7"/>
<evidence type="ECO:0000256" key="2">
    <source>
        <dbReference type="ARBA" id="ARBA00022475"/>
    </source>
</evidence>
<dbReference type="GO" id="GO:0016763">
    <property type="term" value="F:pentosyltransferase activity"/>
    <property type="evidence" value="ECO:0007669"/>
    <property type="project" value="TreeGrafter"/>
</dbReference>
<protein>
    <recommendedName>
        <fullName evidence="9">Glycosyltransferase RgtA/B/C/D-like domain-containing protein</fullName>
    </recommendedName>
</protein>
<gene>
    <name evidence="10" type="ORF">COW99_02480</name>
</gene>
<dbReference type="EMBL" id="PCTA01000017">
    <property type="protein sequence ID" value="PIP61722.1"/>
    <property type="molecule type" value="Genomic_DNA"/>
</dbReference>
<evidence type="ECO:0000256" key="8">
    <source>
        <dbReference type="SAM" id="Phobius"/>
    </source>
</evidence>
<sequence>MNLHRRFNKYKYGLIFLLLAAFHIFLRFYELAKRTELGWDQMDTAWAAFNLLEGNKLLIEGVPIKGNTSMTMGPLYYYLAVPFYKLTSLDPIAASIFAGVVSIVSMFIFYLISKKIMGKKVASIALAIYVFSPIMVQSERVQAAYILIPIISYITFYFLYRLVVSKNSKYLIWLAGIIGFGFHVHFVSFFYPFLVLLMLPFLPDVRKDLSKYIISLIIFLLFLSPMLYSVFFNSSGGGQFLTYFGTYFHGFHLRRVLQIAHDGFISFEMILQYKFFPPLVYLVLPLFAGIYYFTKPSKNSLLLSYLAILWVVIPWLFLSTYSGELTHYYFSASRYVAILIIAYLINFLLNRGNIIVKYVVVSFWVIYIINSVQIFIGEHEGNYMLIKEKTGFYVDSGKVLEFKDRDADYYFYHIKQLKAKK</sequence>
<keyword evidence="4" id="KW-0808">Transferase</keyword>
<proteinExistence type="predicted"/>
<reference evidence="10 11" key="1">
    <citation type="submission" date="2017-09" db="EMBL/GenBank/DDBJ databases">
        <title>Depth-based differentiation of microbial function through sediment-hosted aquifers and enrichment of novel symbionts in the deep terrestrial subsurface.</title>
        <authorList>
            <person name="Probst A.J."/>
            <person name="Ladd B."/>
            <person name="Jarett J.K."/>
            <person name="Geller-Mcgrath D.E."/>
            <person name="Sieber C.M."/>
            <person name="Emerson J.B."/>
            <person name="Anantharaman K."/>
            <person name="Thomas B.C."/>
            <person name="Malmstrom R."/>
            <person name="Stieglmeier M."/>
            <person name="Klingl A."/>
            <person name="Woyke T."/>
            <person name="Ryan C.M."/>
            <person name="Banfield J.F."/>
        </authorList>
    </citation>
    <scope>NUCLEOTIDE SEQUENCE [LARGE SCALE GENOMIC DNA]</scope>
    <source>
        <strain evidence="10">CG22_combo_CG10-13_8_21_14_all_38_20</strain>
    </source>
</reference>
<evidence type="ECO:0000256" key="1">
    <source>
        <dbReference type="ARBA" id="ARBA00004651"/>
    </source>
</evidence>
<keyword evidence="6 8" id="KW-1133">Transmembrane helix</keyword>
<dbReference type="InterPro" id="IPR050297">
    <property type="entry name" value="LipidA_mod_glycosyltrf_83"/>
</dbReference>
<evidence type="ECO:0000256" key="5">
    <source>
        <dbReference type="ARBA" id="ARBA00022692"/>
    </source>
</evidence>
<evidence type="ECO:0000313" key="11">
    <source>
        <dbReference type="Proteomes" id="UP000231246"/>
    </source>
</evidence>
<evidence type="ECO:0000256" key="4">
    <source>
        <dbReference type="ARBA" id="ARBA00022679"/>
    </source>
</evidence>
<dbReference type="Proteomes" id="UP000231246">
    <property type="component" value="Unassembled WGS sequence"/>
</dbReference>
<feature type="transmembrane region" description="Helical" evidence="8">
    <location>
        <begin position="275"/>
        <end position="294"/>
    </location>
</feature>
<evidence type="ECO:0000256" key="3">
    <source>
        <dbReference type="ARBA" id="ARBA00022676"/>
    </source>
</evidence>
<evidence type="ECO:0000256" key="6">
    <source>
        <dbReference type="ARBA" id="ARBA00022989"/>
    </source>
</evidence>
<feature type="transmembrane region" description="Helical" evidence="8">
    <location>
        <begin position="212"/>
        <end position="231"/>
    </location>
</feature>
<evidence type="ECO:0000256" key="7">
    <source>
        <dbReference type="ARBA" id="ARBA00023136"/>
    </source>
</evidence>
<comment type="subcellular location">
    <subcellularLocation>
        <location evidence="1">Cell membrane</location>
        <topology evidence="1">Multi-pass membrane protein</topology>
    </subcellularLocation>
</comment>
<name>A0A2H0BVK7_9BACT</name>
<feature type="transmembrane region" description="Helical" evidence="8">
    <location>
        <begin position="144"/>
        <end position="163"/>
    </location>
</feature>
<feature type="transmembrane region" description="Helical" evidence="8">
    <location>
        <begin position="300"/>
        <end position="321"/>
    </location>
</feature>